<proteinExistence type="predicted"/>
<accession>F3KJB0</accession>
<gene>
    <name evidence="1" type="ORF">Nlim_0569</name>
</gene>
<sequence length="84" mass="9208">MVHYYIKKIKRVSEKPHTCVNCNSENMVEDAVLASTGPTQENTDYTPSILCMDCETLMIITTQPGAGLGLQASVGNELSMRNQS</sequence>
<dbReference type="EMBL" id="AEGP01000029">
    <property type="protein sequence ID" value="EGG42388.1"/>
    <property type="molecule type" value="Genomic_DNA"/>
</dbReference>
<evidence type="ECO:0000313" key="1">
    <source>
        <dbReference type="EMBL" id="EGG42388.1"/>
    </source>
</evidence>
<protein>
    <submittedName>
        <fullName evidence="1">Uncharacterized protein</fullName>
    </submittedName>
</protein>
<name>F3KJB0_9ARCH</name>
<dbReference type="HOGENOM" id="CLU_2629518_0_0_2"/>
<organism evidence="1">
    <name type="scientific">Candidatus Nitrosarchaeum limnium SFB1</name>
    <dbReference type="NCBI Taxonomy" id="886738"/>
    <lineage>
        <taxon>Archaea</taxon>
        <taxon>Nitrososphaerota</taxon>
        <taxon>Nitrososphaeria</taxon>
        <taxon>Nitrosopumilales</taxon>
        <taxon>Nitrosopumilaceae</taxon>
        <taxon>Nitrosarchaeum</taxon>
    </lineage>
</organism>
<dbReference type="AlphaFoldDB" id="F3KJB0"/>
<dbReference type="STRING" id="886738.Nlim_0569"/>
<reference evidence="1" key="1">
    <citation type="journal article" date="2011" name="PLoS ONE">
        <title>Genome of a low-salinity ammonia-oxidizing archaeon determined by single-cell and metagenomic analysis.</title>
        <authorList>
            <person name="Blainey P.C."/>
            <person name="Mosier A.C."/>
            <person name="Potanina A."/>
            <person name="Francis C.A."/>
            <person name="Quake S.R."/>
        </authorList>
    </citation>
    <scope>NUCLEOTIDE SEQUENCE [LARGE SCALE GENOMIC DNA]</scope>
    <source>
        <strain evidence="1">SFB1</strain>
    </source>
</reference>
<comment type="caution">
    <text evidence="1">The sequence shown here is derived from an EMBL/GenBank/DDBJ whole genome shotgun (WGS) entry which is preliminary data.</text>
</comment>
<dbReference type="Proteomes" id="UP000004348">
    <property type="component" value="Chromosome"/>
</dbReference>